<comment type="caution">
    <text evidence="2">The sequence shown here is derived from an EMBL/GenBank/DDBJ whole genome shotgun (WGS) entry which is preliminary data.</text>
</comment>
<reference evidence="2" key="1">
    <citation type="submission" date="2023-06" db="EMBL/GenBank/DDBJ databases">
        <title>Genome-scale phylogeny and comparative genomics of the fungal order Sordariales.</title>
        <authorList>
            <consortium name="Lawrence Berkeley National Laboratory"/>
            <person name="Hensen N."/>
            <person name="Bonometti L."/>
            <person name="Westerberg I."/>
            <person name="Brannstrom I.O."/>
            <person name="Guillou S."/>
            <person name="Cros-Aarteil S."/>
            <person name="Calhoun S."/>
            <person name="Haridas S."/>
            <person name="Kuo A."/>
            <person name="Mondo S."/>
            <person name="Pangilinan J."/>
            <person name="Riley R."/>
            <person name="Labutti K."/>
            <person name="Andreopoulos B."/>
            <person name="Lipzen A."/>
            <person name="Chen C."/>
            <person name="Yanf M."/>
            <person name="Daum C."/>
            <person name="Ng V."/>
            <person name="Clum A."/>
            <person name="Steindorff A."/>
            <person name="Ohm R."/>
            <person name="Martin F."/>
            <person name="Silar P."/>
            <person name="Natvig D."/>
            <person name="Lalanne C."/>
            <person name="Gautier V."/>
            <person name="Ament-Velasquez S.L."/>
            <person name="Kruys A."/>
            <person name="Hutchinson M.I."/>
            <person name="Powell A.J."/>
            <person name="Barry K."/>
            <person name="Miller A.N."/>
            <person name="Grigoriev I.V."/>
            <person name="Debuchy R."/>
            <person name="Gladieux P."/>
            <person name="Thoren M.H."/>
            <person name="Johannesson H."/>
        </authorList>
    </citation>
    <scope>NUCLEOTIDE SEQUENCE</scope>
    <source>
        <strain evidence="2">CBS 606.72</strain>
    </source>
</reference>
<dbReference type="AlphaFoldDB" id="A0AA39WYE6"/>
<sequence length="545" mass="60178">MGAPAEDRPEDRRLPHVAQVADESPEHPPDRPPPVPTSTFASFKRLPRKLVVRSQPARHWEARCGHTIMTRLYQGSYKCESCGRSGHFGWVYRCIEDRDAIIMDLKARSARYAFDKLGLVLGEQMSLGKFGADRRYKKYSFLTEITEDQLHTYTPAQLGIVMTQRDNVHRRIFEERCNPARPNHAAQKYPDDGKPWVPSRLWECQHKICQECNRSAKEKSWLSLDSIVNGDIPPHAATGFSFCHLGFRPEADVEVVRNIGYHAVPLPADHPARRLQRSASASTWRMLGIVDERIETATCSTCSSSTFDTTSDESDDSDHMPQIAQPRGQLTHSAAVQTLPRSHTDPAEAPSPTTCAATDDGAAGYSIFEENLFVRPPWTPPPSPSIATMLASGAPEHFVVPGREGRSPLSLKANPMVRAMVFGTIPGANQGCDSRAHQGHGCGTTAAPQFPYRPEEMCDVGLVLSLKPEVYAQACGTALPKPTMEERLYFAKCSDDIKAEPEDEETLSDKPCDIVDGVALTEEAIECGTDDVVAHVGISHGLDWP</sequence>
<gene>
    <name evidence="2" type="ORF">B0T14DRAFT_186834</name>
</gene>
<organism evidence="2 3">
    <name type="scientific">Immersiella caudata</name>
    <dbReference type="NCBI Taxonomy" id="314043"/>
    <lineage>
        <taxon>Eukaryota</taxon>
        <taxon>Fungi</taxon>
        <taxon>Dikarya</taxon>
        <taxon>Ascomycota</taxon>
        <taxon>Pezizomycotina</taxon>
        <taxon>Sordariomycetes</taxon>
        <taxon>Sordariomycetidae</taxon>
        <taxon>Sordariales</taxon>
        <taxon>Lasiosphaeriaceae</taxon>
        <taxon>Immersiella</taxon>
    </lineage>
</organism>
<evidence type="ECO:0000256" key="1">
    <source>
        <dbReference type="SAM" id="MobiDB-lite"/>
    </source>
</evidence>
<feature type="region of interest" description="Disordered" evidence="1">
    <location>
        <begin position="302"/>
        <end position="331"/>
    </location>
</feature>
<accession>A0AA39WYE6</accession>
<keyword evidence="3" id="KW-1185">Reference proteome</keyword>
<dbReference type="Proteomes" id="UP001175000">
    <property type="component" value="Unassembled WGS sequence"/>
</dbReference>
<feature type="region of interest" description="Disordered" evidence="1">
    <location>
        <begin position="1"/>
        <end position="39"/>
    </location>
</feature>
<evidence type="ECO:0000313" key="3">
    <source>
        <dbReference type="Proteomes" id="UP001175000"/>
    </source>
</evidence>
<protein>
    <submittedName>
        <fullName evidence="2">Uncharacterized protein</fullName>
    </submittedName>
</protein>
<dbReference type="EMBL" id="JAULSU010000003">
    <property type="protein sequence ID" value="KAK0623652.1"/>
    <property type="molecule type" value="Genomic_DNA"/>
</dbReference>
<name>A0AA39WYE6_9PEZI</name>
<proteinExistence type="predicted"/>
<evidence type="ECO:0000313" key="2">
    <source>
        <dbReference type="EMBL" id="KAK0623652.1"/>
    </source>
</evidence>
<feature type="compositionally biased region" description="Basic and acidic residues" evidence="1">
    <location>
        <begin position="1"/>
        <end position="14"/>
    </location>
</feature>